<dbReference type="GO" id="GO:0004722">
    <property type="term" value="F:protein serine/threonine phosphatase activity"/>
    <property type="evidence" value="ECO:0007669"/>
    <property type="project" value="InterPro"/>
</dbReference>
<dbReference type="EMBL" id="AP011791">
    <property type="protein sequence ID" value="BAL58028.1"/>
    <property type="molecule type" value="Genomic_DNA"/>
</dbReference>
<sequence length="297" mass="32487">MHFLKRFFSPTVTEPETPPPEIVSTPVEPRTGCITRLPPGIHVGKLTEAGRVRERNEDSLYTLESVIQYEHGREPFGLFIVADGMGGHQKGELASLTATRVTANYILKNVYLPYLSNHDQHTSPQPINEVLIEAIESANLQVQKVAPEGGTTLTVALVMGNNAYIAHVGDTRAYFFNQNRLQQITQDHSLAQRLKDTGQVTAEEAAQVEHILYRAVGQGASIQADIHLQHLPPGSSLLLCSDGLWKGINNDDLLKEIIASSNTPQEACQHLVAEANNNGDDNITVIIISMGLEEASD</sequence>
<dbReference type="SMART" id="SM00332">
    <property type="entry name" value="PP2Cc"/>
    <property type="match status" value="1"/>
</dbReference>
<accession>H5SPE2</accession>
<proteinExistence type="predicted"/>
<protein>
    <submittedName>
        <fullName evidence="2">Protein phosphatase 2C</fullName>
    </submittedName>
</protein>
<evidence type="ECO:0000259" key="1">
    <source>
        <dbReference type="PROSITE" id="PS51746"/>
    </source>
</evidence>
<dbReference type="SUPFAM" id="SSF81606">
    <property type="entry name" value="PP2C-like"/>
    <property type="match status" value="1"/>
</dbReference>
<dbReference type="SMART" id="SM00331">
    <property type="entry name" value="PP2C_SIG"/>
    <property type="match status" value="1"/>
</dbReference>
<organism evidence="2">
    <name type="scientific">uncultured Chloroflexota bacterium</name>
    <dbReference type="NCBI Taxonomy" id="166587"/>
    <lineage>
        <taxon>Bacteria</taxon>
        <taxon>Bacillati</taxon>
        <taxon>Chloroflexota</taxon>
        <taxon>environmental samples</taxon>
    </lineage>
</organism>
<dbReference type="PANTHER" id="PTHR47992">
    <property type="entry name" value="PROTEIN PHOSPHATASE"/>
    <property type="match status" value="1"/>
</dbReference>
<dbReference type="InterPro" id="IPR001932">
    <property type="entry name" value="PPM-type_phosphatase-like_dom"/>
</dbReference>
<feature type="domain" description="PPM-type phosphatase" evidence="1">
    <location>
        <begin position="42"/>
        <end position="290"/>
    </location>
</feature>
<dbReference type="CDD" id="cd00143">
    <property type="entry name" value="PP2Cc"/>
    <property type="match status" value="1"/>
</dbReference>
<dbReference type="PROSITE" id="PS51746">
    <property type="entry name" value="PPM_2"/>
    <property type="match status" value="1"/>
</dbReference>
<name>H5SPE2_9CHLR</name>
<dbReference type="Pfam" id="PF13672">
    <property type="entry name" value="PP2C_2"/>
    <property type="match status" value="1"/>
</dbReference>
<reference evidence="2" key="1">
    <citation type="journal article" date="2005" name="Environ. Microbiol.">
        <title>Genetic and functional properties of uncultivated thermophilic crenarchaeotes from a subsurface gold mine as revealed by analysis of genome fragments.</title>
        <authorList>
            <person name="Nunoura T."/>
            <person name="Hirayama H."/>
            <person name="Takami H."/>
            <person name="Oida H."/>
            <person name="Nishi S."/>
            <person name="Shimamura S."/>
            <person name="Suzuki Y."/>
            <person name="Inagaki F."/>
            <person name="Takai K."/>
            <person name="Nealson K.H."/>
            <person name="Horikoshi K."/>
        </authorList>
    </citation>
    <scope>NUCLEOTIDE SEQUENCE</scope>
</reference>
<dbReference type="InterPro" id="IPR015655">
    <property type="entry name" value="PP2C"/>
</dbReference>
<dbReference type="InterPro" id="IPR036457">
    <property type="entry name" value="PPM-type-like_dom_sf"/>
</dbReference>
<reference evidence="2" key="2">
    <citation type="journal article" date="2012" name="PLoS ONE">
        <title>A Deeply Branching Thermophilic Bacterium with an Ancient Acetyl-CoA Pathway Dominates a Subsurface Ecosystem.</title>
        <authorList>
            <person name="Takami H."/>
            <person name="Noguchi H."/>
            <person name="Takaki Y."/>
            <person name="Uchiyama I."/>
            <person name="Toyoda A."/>
            <person name="Nishi S."/>
            <person name="Chee G.-J."/>
            <person name="Arai W."/>
            <person name="Nunoura T."/>
            <person name="Itoh T."/>
            <person name="Hattori M."/>
            <person name="Takai K."/>
        </authorList>
    </citation>
    <scope>NUCLEOTIDE SEQUENCE</scope>
</reference>
<gene>
    <name evidence="2" type="ORF">HGMM_F53H06C26</name>
</gene>
<dbReference type="AlphaFoldDB" id="H5SPE2"/>
<evidence type="ECO:0000313" key="2">
    <source>
        <dbReference type="EMBL" id="BAL58028.1"/>
    </source>
</evidence>
<dbReference type="Gene3D" id="3.60.40.10">
    <property type="entry name" value="PPM-type phosphatase domain"/>
    <property type="match status" value="1"/>
</dbReference>